<dbReference type="AlphaFoldDB" id="A0A3B0YVE4"/>
<keyword evidence="5" id="KW-0378">Hydrolase</keyword>
<dbReference type="Pfam" id="PF00117">
    <property type="entry name" value="GATase"/>
    <property type="match status" value="1"/>
</dbReference>
<keyword evidence="7" id="KW-0368">Histidine biosynthesis</keyword>
<evidence type="ECO:0000256" key="2">
    <source>
        <dbReference type="ARBA" id="ARBA00005091"/>
    </source>
</evidence>
<name>A0A3B0YVE4_9ZZZZ</name>
<dbReference type="UniPathway" id="UPA00031">
    <property type="reaction ID" value="UER00010"/>
</dbReference>
<dbReference type="PANTHER" id="PTHR42701:SF2">
    <property type="entry name" value="IMIDAZOLE GLYCEROL PHOSPHATE SYNTHASE SUBUNIT HISH 1"/>
    <property type="match status" value="1"/>
</dbReference>
<keyword evidence="8" id="KW-0456">Lyase</keyword>
<comment type="pathway">
    <text evidence="2">Amino-acid biosynthesis; L-histidine biosynthesis; L-histidine from 5-phospho-alpha-D-ribose 1-diphosphate: step 5/9.</text>
</comment>
<accession>A0A3B0YVE4</accession>
<dbReference type="GO" id="GO:0000107">
    <property type="term" value="F:imidazoleglycerol-phosphate synthase activity"/>
    <property type="evidence" value="ECO:0007669"/>
    <property type="project" value="TreeGrafter"/>
</dbReference>
<evidence type="ECO:0000256" key="9">
    <source>
        <dbReference type="ARBA" id="ARBA00047838"/>
    </source>
</evidence>
<evidence type="ECO:0000256" key="7">
    <source>
        <dbReference type="ARBA" id="ARBA00023102"/>
    </source>
</evidence>
<evidence type="ECO:0000256" key="10">
    <source>
        <dbReference type="ARBA" id="ARBA00049534"/>
    </source>
</evidence>
<reference evidence="12" key="1">
    <citation type="submission" date="2018-06" db="EMBL/GenBank/DDBJ databases">
        <authorList>
            <person name="Zhirakovskaya E."/>
        </authorList>
    </citation>
    <scope>NUCLEOTIDE SEQUENCE</scope>
</reference>
<evidence type="ECO:0000256" key="4">
    <source>
        <dbReference type="ARBA" id="ARBA00022605"/>
    </source>
</evidence>
<evidence type="ECO:0000256" key="8">
    <source>
        <dbReference type="ARBA" id="ARBA00023239"/>
    </source>
</evidence>
<dbReference type="PANTHER" id="PTHR42701">
    <property type="entry name" value="IMIDAZOLE GLYCEROL PHOSPHATE SYNTHASE SUBUNIT HISH"/>
    <property type="match status" value="1"/>
</dbReference>
<keyword evidence="3" id="KW-0963">Cytoplasm</keyword>
<dbReference type="PROSITE" id="PS51273">
    <property type="entry name" value="GATASE_TYPE_1"/>
    <property type="match status" value="1"/>
</dbReference>
<dbReference type="HAMAP" id="MF_00278">
    <property type="entry name" value="HisH"/>
    <property type="match status" value="1"/>
</dbReference>
<proteinExistence type="inferred from homology"/>
<dbReference type="PIRSF" id="PIRSF000495">
    <property type="entry name" value="Amidotransf_hisH"/>
    <property type="match status" value="1"/>
</dbReference>
<dbReference type="InterPro" id="IPR017926">
    <property type="entry name" value="GATASE"/>
</dbReference>
<evidence type="ECO:0000256" key="3">
    <source>
        <dbReference type="ARBA" id="ARBA00022490"/>
    </source>
</evidence>
<dbReference type="GO" id="GO:0000105">
    <property type="term" value="P:L-histidine biosynthetic process"/>
    <property type="evidence" value="ECO:0007669"/>
    <property type="project" value="UniProtKB-UniPathway"/>
</dbReference>
<dbReference type="SUPFAM" id="SSF52317">
    <property type="entry name" value="Class I glutamine amidotransferase-like"/>
    <property type="match status" value="1"/>
</dbReference>
<keyword evidence="4" id="KW-0028">Amino-acid biosynthesis</keyword>
<dbReference type="FunFam" id="3.40.50.880:FF:000023">
    <property type="entry name" value="Imidazole glycerol phosphate synthase subunit HisH"/>
    <property type="match status" value="1"/>
</dbReference>
<protein>
    <submittedName>
        <fullName evidence="12">Imidazole glycerol phosphate synthase amidotransferase subunit</fullName>
        <ecNumber evidence="12">2.4.2.-</ecNumber>
    </submittedName>
</protein>
<evidence type="ECO:0000313" key="12">
    <source>
        <dbReference type="EMBL" id="VAW72874.1"/>
    </source>
</evidence>
<keyword evidence="6" id="KW-0315">Glutamine amidotransferase</keyword>
<comment type="catalytic activity">
    <reaction evidence="10">
        <text>L-glutamine + H2O = L-glutamate + NH4(+)</text>
        <dbReference type="Rhea" id="RHEA:15889"/>
        <dbReference type="ChEBI" id="CHEBI:15377"/>
        <dbReference type="ChEBI" id="CHEBI:28938"/>
        <dbReference type="ChEBI" id="CHEBI:29985"/>
        <dbReference type="ChEBI" id="CHEBI:58359"/>
        <dbReference type="EC" id="3.5.1.2"/>
    </reaction>
</comment>
<dbReference type="GO" id="GO:0004359">
    <property type="term" value="F:glutaminase activity"/>
    <property type="evidence" value="ECO:0007669"/>
    <property type="project" value="UniProtKB-EC"/>
</dbReference>
<dbReference type="NCBIfam" id="TIGR01855">
    <property type="entry name" value="IMP_synth_hisH"/>
    <property type="match status" value="1"/>
</dbReference>
<feature type="domain" description="Glutamine amidotransferase" evidence="11">
    <location>
        <begin position="5"/>
        <end position="207"/>
    </location>
</feature>
<dbReference type="EMBL" id="UOFJ01000689">
    <property type="protein sequence ID" value="VAW72874.1"/>
    <property type="molecule type" value="Genomic_DNA"/>
</dbReference>
<dbReference type="EC" id="2.4.2.-" evidence="12"/>
<keyword evidence="12" id="KW-0808">Transferase</keyword>
<dbReference type="InterPro" id="IPR029062">
    <property type="entry name" value="Class_I_gatase-like"/>
</dbReference>
<dbReference type="Gene3D" id="3.40.50.880">
    <property type="match status" value="1"/>
</dbReference>
<evidence type="ECO:0000256" key="6">
    <source>
        <dbReference type="ARBA" id="ARBA00022962"/>
    </source>
</evidence>
<keyword evidence="12" id="KW-0328">Glycosyltransferase</keyword>
<comment type="catalytic activity">
    <reaction evidence="9">
        <text>5-[(5-phospho-1-deoxy-D-ribulos-1-ylimino)methylamino]-1-(5-phospho-beta-D-ribosyl)imidazole-4-carboxamide + L-glutamine = D-erythro-1-(imidazol-4-yl)glycerol 3-phosphate + 5-amino-1-(5-phospho-beta-D-ribosyl)imidazole-4-carboxamide + L-glutamate + H(+)</text>
        <dbReference type="Rhea" id="RHEA:24793"/>
        <dbReference type="ChEBI" id="CHEBI:15378"/>
        <dbReference type="ChEBI" id="CHEBI:29985"/>
        <dbReference type="ChEBI" id="CHEBI:58278"/>
        <dbReference type="ChEBI" id="CHEBI:58359"/>
        <dbReference type="ChEBI" id="CHEBI:58475"/>
        <dbReference type="ChEBI" id="CHEBI:58525"/>
        <dbReference type="EC" id="4.3.2.10"/>
    </reaction>
</comment>
<dbReference type="GO" id="GO:0005737">
    <property type="term" value="C:cytoplasm"/>
    <property type="evidence" value="ECO:0007669"/>
    <property type="project" value="UniProtKB-SubCell"/>
</dbReference>
<sequence>MSQTVVVDYGMGNLRSVAKAIEHVASQQSVIISSKAEDIENADRVVFPGQGAARDCMRELSDRRLNQVVLTAAKEKPFLGICMGMQVLLDHSEENNGVDCLGLYKGNVRYFGEGLKGEQGEKLKIPHMGWNTLGQALDHPLWQGIKNNSRFYFVHSYYIEPADKALQVATTQYGVEFVSAIAADKVFAVQCHPEKSAQDGLQLLKNFTQWNGE</sequence>
<organism evidence="12">
    <name type="scientific">hydrothermal vent metagenome</name>
    <dbReference type="NCBI Taxonomy" id="652676"/>
    <lineage>
        <taxon>unclassified sequences</taxon>
        <taxon>metagenomes</taxon>
        <taxon>ecological metagenomes</taxon>
    </lineage>
</organism>
<comment type="subcellular location">
    <subcellularLocation>
        <location evidence="1">Cytoplasm</location>
    </subcellularLocation>
</comment>
<evidence type="ECO:0000256" key="1">
    <source>
        <dbReference type="ARBA" id="ARBA00004496"/>
    </source>
</evidence>
<evidence type="ECO:0000256" key="5">
    <source>
        <dbReference type="ARBA" id="ARBA00022801"/>
    </source>
</evidence>
<gene>
    <name evidence="12" type="ORF">MNBD_GAMMA10-756</name>
</gene>
<dbReference type="InterPro" id="IPR010139">
    <property type="entry name" value="Imidazole-glycPsynth_HisH"/>
</dbReference>
<dbReference type="GO" id="GO:0016829">
    <property type="term" value="F:lyase activity"/>
    <property type="evidence" value="ECO:0007669"/>
    <property type="project" value="UniProtKB-KW"/>
</dbReference>
<evidence type="ECO:0000259" key="11">
    <source>
        <dbReference type="Pfam" id="PF00117"/>
    </source>
</evidence>
<dbReference type="CDD" id="cd01748">
    <property type="entry name" value="GATase1_IGP_Synthase"/>
    <property type="match status" value="1"/>
</dbReference>